<keyword evidence="5" id="KW-1185">Reference proteome</keyword>
<accession>A0A135L302</accession>
<proteinExistence type="predicted"/>
<dbReference type="AlphaFoldDB" id="A0A135L302"/>
<protein>
    <submittedName>
        <fullName evidence="4">CheY-P-specific phosphatase CheC</fullName>
    </submittedName>
</protein>
<sequence>MNKLNQLKDLQLDLLKEVGNIGAGHAATALSTMIEKTIEMNVPKVKILPFSEIEEFLGGEDQVMVGIFLRVEGDVPGNMFFMMTKESAKQLLKYMLNSDDVKHEGFTDLEYSALNELGNILTGSYLSSLADFTNLKMNPTVPSIAIDMVGAILSFGLIQISQYSDVAIVIDTTFLDGNNLVEGHFFLIPDPESFQPLFSALGVPWE</sequence>
<feature type="domain" description="CheC-like protein" evidence="3">
    <location>
        <begin position="11"/>
        <end position="47"/>
    </location>
</feature>
<dbReference type="Proteomes" id="UP000070352">
    <property type="component" value="Unassembled WGS sequence"/>
</dbReference>
<dbReference type="STRING" id="1413211.U473_04800"/>
<dbReference type="PANTHER" id="PTHR43693">
    <property type="entry name" value="PROTEIN PHOSPHATASE CHEZ"/>
    <property type="match status" value="1"/>
</dbReference>
<name>A0A135L302_9BACI</name>
<dbReference type="Gene3D" id="3.40.1550.10">
    <property type="entry name" value="CheC-like"/>
    <property type="match status" value="1"/>
</dbReference>
<dbReference type="InterPro" id="IPR050992">
    <property type="entry name" value="CheZ_family_phosphatases"/>
</dbReference>
<evidence type="ECO:0000313" key="4">
    <source>
        <dbReference type="EMBL" id="KXG43408.1"/>
    </source>
</evidence>
<feature type="domain" description="CheC-like protein" evidence="3">
    <location>
        <begin position="111"/>
        <end position="144"/>
    </location>
</feature>
<evidence type="ECO:0000313" key="5">
    <source>
        <dbReference type="Proteomes" id="UP000070352"/>
    </source>
</evidence>
<comment type="caution">
    <text evidence="4">The sequence shown here is derived from an EMBL/GenBank/DDBJ whole genome shotgun (WGS) entry which is preliminary data.</text>
</comment>
<evidence type="ECO:0000256" key="2">
    <source>
        <dbReference type="ARBA" id="ARBA00022801"/>
    </source>
</evidence>
<dbReference type="PANTHER" id="PTHR43693:SF1">
    <property type="entry name" value="PROTEIN PHOSPHATASE CHEZ"/>
    <property type="match status" value="1"/>
</dbReference>
<evidence type="ECO:0000259" key="3">
    <source>
        <dbReference type="Pfam" id="PF04509"/>
    </source>
</evidence>
<keyword evidence="2" id="KW-0378">Hydrolase</keyword>
<dbReference type="InterPro" id="IPR007597">
    <property type="entry name" value="CheC"/>
</dbReference>
<dbReference type="CDD" id="cd17909">
    <property type="entry name" value="CheC_ClassI"/>
    <property type="match status" value="1"/>
</dbReference>
<dbReference type="GO" id="GO:0006935">
    <property type="term" value="P:chemotaxis"/>
    <property type="evidence" value="ECO:0007669"/>
    <property type="project" value="UniProtKB-KW"/>
</dbReference>
<dbReference type="GO" id="GO:0016787">
    <property type="term" value="F:hydrolase activity"/>
    <property type="evidence" value="ECO:0007669"/>
    <property type="project" value="UniProtKB-KW"/>
</dbReference>
<dbReference type="RefSeq" id="WP_068723878.1">
    <property type="nucleotide sequence ID" value="NZ_LSKU01000001.1"/>
</dbReference>
<evidence type="ECO:0000256" key="1">
    <source>
        <dbReference type="ARBA" id="ARBA00022500"/>
    </source>
</evidence>
<organism evidence="4 5">
    <name type="scientific">Tepidibacillus decaturensis</name>
    <dbReference type="NCBI Taxonomy" id="1413211"/>
    <lineage>
        <taxon>Bacteria</taxon>
        <taxon>Bacillati</taxon>
        <taxon>Bacillota</taxon>
        <taxon>Bacilli</taxon>
        <taxon>Bacillales</taxon>
        <taxon>Bacillaceae</taxon>
        <taxon>Tepidibacillus</taxon>
    </lineage>
</organism>
<dbReference type="SUPFAM" id="SSF103039">
    <property type="entry name" value="CheC-like"/>
    <property type="match status" value="1"/>
</dbReference>
<dbReference type="EMBL" id="LSKU01000001">
    <property type="protein sequence ID" value="KXG43408.1"/>
    <property type="molecule type" value="Genomic_DNA"/>
</dbReference>
<reference evidence="4 5" key="1">
    <citation type="submission" date="2016-02" db="EMBL/GenBank/DDBJ databases">
        <title>Draft Genome for Tepidibacillus decaturensis nov. sp. Strain Z9, an Anaerobic, Moderately Thermophilic and Heterotrophic Bacterium from Deep Subsurface of the Illinois Basin, USA.</title>
        <authorList>
            <person name="Dong Y."/>
            <person name="Chang J.Y."/>
            <person name="Sanford R."/>
            <person name="Fouke B.W."/>
        </authorList>
    </citation>
    <scope>NUCLEOTIDE SEQUENCE [LARGE SCALE GENOMIC DNA]</scope>
    <source>
        <strain evidence="4 5">Z9</strain>
    </source>
</reference>
<dbReference type="InterPro" id="IPR028976">
    <property type="entry name" value="CheC-like_sf"/>
</dbReference>
<dbReference type="OrthoDB" id="9812187at2"/>
<keyword evidence="1" id="KW-0145">Chemotaxis</keyword>
<gene>
    <name evidence="4" type="ORF">U473_04800</name>
</gene>
<dbReference type="Pfam" id="PF04509">
    <property type="entry name" value="CheC"/>
    <property type="match status" value="2"/>
</dbReference>